<evidence type="ECO:0000256" key="1">
    <source>
        <dbReference type="SAM" id="Phobius"/>
    </source>
</evidence>
<keyword evidence="3" id="KW-1185">Reference proteome</keyword>
<reference evidence="2 3" key="1">
    <citation type="journal article" date="2008" name="Proc. Natl. Acad. Sci. U.S.A.">
        <title>The genome of Cyanothece 51142, a unicellular diazotrophic cyanobacterium important in the marine nitrogen cycle.</title>
        <authorList>
            <person name="Welsh E.A."/>
            <person name="Liberton M."/>
            <person name="Stoeckel J."/>
            <person name="Loh T."/>
            <person name="Elvitigala T."/>
            <person name="Wang C."/>
            <person name="Wollam A."/>
            <person name="Fulton R.S."/>
            <person name="Clifton S.W."/>
            <person name="Jacobs J.M."/>
            <person name="Aurora R."/>
            <person name="Ghosh B.K."/>
            <person name="Sherman L.A."/>
            <person name="Smith R.D."/>
            <person name="Wilson R.K."/>
            <person name="Pakrasi H.B."/>
        </authorList>
    </citation>
    <scope>NUCLEOTIDE SEQUENCE [LARGE SCALE GENOMIC DNA]</scope>
    <source>
        <strain evidence="3">ATCC 51142 / BH68</strain>
    </source>
</reference>
<sequence length="168" mass="19609">MSMLYSRPSSTVLNYYGAYYCPVCRHGEIATLPLMEAFSCNFCRHIFTANIDKQAITIVDSQLPLTWYWTGKRWQNIRSVKTFQWGYRFLALGFLLLPTLIVATGAYLFPVLPDSPLAWFPWFWVGLTFICHLSCLLWLVLEYYQFPLSLYFEALMNNILSRLSLSND</sequence>
<dbReference type="Proteomes" id="UP000001203">
    <property type="component" value="Chromosome circular"/>
</dbReference>
<organism evidence="2 3">
    <name type="scientific">Crocosphaera subtropica (strain ATCC 51142 / BH68)</name>
    <name type="common">Cyanothece sp. (strain ATCC 51142)</name>
    <dbReference type="NCBI Taxonomy" id="43989"/>
    <lineage>
        <taxon>Bacteria</taxon>
        <taxon>Bacillati</taxon>
        <taxon>Cyanobacteriota</taxon>
        <taxon>Cyanophyceae</taxon>
        <taxon>Oscillatoriophycideae</taxon>
        <taxon>Chroococcales</taxon>
        <taxon>Aphanothecaceae</taxon>
        <taxon>Crocosphaera</taxon>
        <taxon>Crocosphaera subtropica</taxon>
    </lineage>
</organism>
<accession>B1WPY6</accession>
<evidence type="ECO:0000313" key="2">
    <source>
        <dbReference type="EMBL" id="ACB53301.1"/>
    </source>
</evidence>
<keyword evidence="1" id="KW-0812">Transmembrane</keyword>
<dbReference type="STRING" id="43989.cce_3953"/>
<dbReference type="HOGENOM" id="CLU_136152_0_0_3"/>
<dbReference type="AlphaFoldDB" id="B1WPY6"/>
<keyword evidence="1" id="KW-1133">Transmembrane helix</keyword>
<name>B1WPY6_CROS5</name>
<evidence type="ECO:0000313" key="3">
    <source>
        <dbReference type="Proteomes" id="UP000001203"/>
    </source>
</evidence>
<protein>
    <submittedName>
        <fullName evidence="2">Uncharacterized protein</fullName>
    </submittedName>
</protein>
<dbReference type="EMBL" id="CP000806">
    <property type="protein sequence ID" value="ACB53301.1"/>
    <property type="molecule type" value="Genomic_DNA"/>
</dbReference>
<dbReference type="eggNOG" id="ENOG5030577">
    <property type="taxonomic scope" value="Bacteria"/>
</dbReference>
<proteinExistence type="predicted"/>
<feature type="transmembrane region" description="Helical" evidence="1">
    <location>
        <begin position="85"/>
        <end position="109"/>
    </location>
</feature>
<feature type="transmembrane region" description="Helical" evidence="1">
    <location>
        <begin position="121"/>
        <end position="141"/>
    </location>
</feature>
<dbReference type="KEGG" id="cyt:cce_3953"/>
<keyword evidence="1" id="KW-0472">Membrane</keyword>
<gene>
    <name evidence="2" type="ordered locus">cce_3953</name>
</gene>